<dbReference type="Pfam" id="PF00120">
    <property type="entry name" value="Gln-synt_C"/>
    <property type="match status" value="1"/>
</dbReference>
<dbReference type="SUPFAM" id="SSF54368">
    <property type="entry name" value="Glutamine synthetase, N-terminal domain"/>
    <property type="match status" value="1"/>
</dbReference>
<dbReference type="SUPFAM" id="SSF55931">
    <property type="entry name" value="Glutamine synthetase/guanido kinase"/>
    <property type="match status" value="1"/>
</dbReference>
<dbReference type="PROSITE" id="PS51987">
    <property type="entry name" value="GS_CATALYTIC"/>
    <property type="match status" value="1"/>
</dbReference>
<gene>
    <name evidence="3" type="ORF">METZ01_LOCUS162722</name>
</gene>
<dbReference type="Gene3D" id="3.30.590.10">
    <property type="entry name" value="Glutamine synthetase/guanido kinase, catalytic domain"/>
    <property type="match status" value="1"/>
</dbReference>
<feature type="non-terminal residue" evidence="3">
    <location>
        <position position="336"/>
    </location>
</feature>
<proteinExistence type="predicted"/>
<evidence type="ECO:0000259" key="2">
    <source>
        <dbReference type="PROSITE" id="PS51987"/>
    </source>
</evidence>
<evidence type="ECO:0000313" key="3">
    <source>
        <dbReference type="EMBL" id="SVB09868.1"/>
    </source>
</evidence>
<dbReference type="InterPro" id="IPR036651">
    <property type="entry name" value="Gln_synt_N_sf"/>
</dbReference>
<dbReference type="EMBL" id="UINC01028601">
    <property type="protein sequence ID" value="SVB09868.1"/>
    <property type="molecule type" value="Genomic_DNA"/>
</dbReference>
<dbReference type="PANTHER" id="PTHR43785:SF12">
    <property type="entry name" value="TYPE-1 GLUTAMINE SYNTHETASE 2"/>
    <property type="match status" value="1"/>
</dbReference>
<keyword evidence="1" id="KW-0436">Ligase</keyword>
<reference evidence="3" key="1">
    <citation type="submission" date="2018-05" db="EMBL/GenBank/DDBJ databases">
        <authorList>
            <person name="Lanie J.A."/>
            <person name="Ng W.-L."/>
            <person name="Kazmierczak K.M."/>
            <person name="Andrzejewski T.M."/>
            <person name="Davidsen T.M."/>
            <person name="Wayne K.J."/>
            <person name="Tettelin H."/>
            <person name="Glass J.I."/>
            <person name="Rusch D."/>
            <person name="Podicherti R."/>
            <person name="Tsui H.-C.T."/>
            <person name="Winkler M.E."/>
        </authorList>
    </citation>
    <scope>NUCLEOTIDE SEQUENCE</scope>
</reference>
<dbReference type="GO" id="GO:0006542">
    <property type="term" value="P:glutamine biosynthetic process"/>
    <property type="evidence" value="ECO:0007669"/>
    <property type="project" value="InterPro"/>
</dbReference>
<organism evidence="3">
    <name type="scientific">marine metagenome</name>
    <dbReference type="NCBI Taxonomy" id="408172"/>
    <lineage>
        <taxon>unclassified sequences</taxon>
        <taxon>metagenomes</taxon>
        <taxon>ecological metagenomes</taxon>
    </lineage>
</organism>
<dbReference type="InterPro" id="IPR014746">
    <property type="entry name" value="Gln_synth/guanido_kin_cat_dom"/>
</dbReference>
<protein>
    <recommendedName>
        <fullName evidence="2">GS catalytic domain-containing protein</fullName>
    </recommendedName>
</protein>
<dbReference type="SMART" id="SM01230">
    <property type="entry name" value="Gln-synt_C"/>
    <property type="match status" value="1"/>
</dbReference>
<name>A0A382B7Y0_9ZZZZ</name>
<dbReference type="GO" id="GO:0004356">
    <property type="term" value="F:glutamine synthetase activity"/>
    <property type="evidence" value="ECO:0007669"/>
    <property type="project" value="InterPro"/>
</dbReference>
<dbReference type="PANTHER" id="PTHR43785">
    <property type="entry name" value="GAMMA-GLUTAMYLPUTRESCINE SYNTHETASE"/>
    <property type="match status" value="1"/>
</dbReference>
<sequence length="336" mass="37763">MSKTEISADQLIATYREENIARVKLAFADLDGVHRGKYISLDKFADIAGGTSGFCDCVLGWDVNDQLYDNATFTGWHTAFPDAEYRIDLTTERRLPDEDNCPLFIVDFISDENGLHPVCPRNQLRRVLQKAECMGYSVRMAFEYEFFIFDETPHTLREKNYQNLTPLSPGNFGYSVLRNSSLSDLFHKFMDYCEAMNFPLEGLHCETGPGVWEAAITVDDALKAADKAALFKTFAKAFFNKRGLVATFMAKWSMDYPGQSGHIHQSLTDGSGIGLFHDVKGQHGMSTLMRQYVAGQQKYLKPFLSLCAPTINSYTRLVKGAWAPTAATWGVDNRTT</sequence>
<feature type="domain" description="GS catalytic" evidence="2">
    <location>
        <begin position="120"/>
        <end position="336"/>
    </location>
</feature>
<dbReference type="InterPro" id="IPR008146">
    <property type="entry name" value="Gln_synth_cat_dom"/>
</dbReference>
<accession>A0A382B7Y0</accession>
<dbReference type="AlphaFoldDB" id="A0A382B7Y0"/>
<evidence type="ECO:0000256" key="1">
    <source>
        <dbReference type="ARBA" id="ARBA00022598"/>
    </source>
</evidence>